<keyword evidence="3" id="KW-1185">Reference proteome</keyword>
<protein>
    <submittedName>
        <fullName evidence="2">Hypoxanthine-DNA glycosylase</fullName>
    </submittedName>
</protein>
<gene>
    <name evidence="2" type="ORF">GGQ92_002616</name>
</gene>
<sequence length="170" mass="19699">MSKEKKYSLAPIIGADAKVLILGSMPGEVSLRTQQYYHNRRNHFWKIIFTILNEQYTDDYETRKAIVKKHKIALWDVIKECERVGSLDSKIKNEIPNDFENLLSKHPTIKLIVLNGTKAYSVFKKYAANKVNPEIEVVKLPSTSPTPGRNVKSYEEKLRDWSLIKTYLND</sequence>
<dbReference type="Proteomes" id="UP000572212">
    <property type="component" value="Unassembled WGS sequence"/>
</dbReference>
<dbReference type="Pfam" id="PF03167">
    <property type="entry name" value="UDG"/>
    <property type="match status" value="1"/>
</dbReference>
<dbReference type="InterPro" id="IPR005122">
    <property type="entry name" value="Uracil-DNA_glycosylase-like"/>
</dbReference>
<dbReference type="AlphaFoldDB" id="A0A841RPK8"/>
<dbReference type="InterPro" id="IPR036895">
    <property type="entry name" value="Uracil-DNA_glycosylase-like_sf"/>
</dbReference>
<evidence type="ECO:0000259" key="1">
    <source>
        <dbReference type="SMART" id="SM00986"/>
    </source>
</evidence>
<comment type="caution">
    <text evidence="2">The sequence shown here is derived from an EMBL/GenBank/DDBJ whole genome shotgun (WGS) entry which is preliminary data.</text>
</comment>
<evidence type="ECO:0000313" key="3">
    <source>
        <dbReference type="Proteomes" id="UP000572212"/>
    </source>
</evidence>
<dbReference type="SUPFAM" id="SSF52141">
    <property type="entry name" value="Uracil-DNA glycosylase-like"/>
    <property type="match status" value="1"/>
</dbReference>
<dbReference type="RefSeq" id="WP_184249610.1">
    <property type="nucleotide sequence ID" value="NZ_BAAACU010000015.1"/>
</dbReference>
<dbReference type="NCBIfam" id="TIGR04274">
    <property type="entry name" value="hypoxanDNAglyco"/>
    <property type="match status" value="1"/>
</dbReference>
<name>A0A841RPK8_9BACI</name>
<organism evidence="2 3">
    <name type="scientific">Gracilibacillus halotolerans</name>
    <dbReference type="NCBI Taxonomy" id="74386"/>
    <lineage>
        <taxon>Bacteria</taxon>
        <taxon>Bacillati</taxon>
        <taxon>Bacillota</taxon>
        <taxon>Bacilli</taxon>
        <taxon>Bacillales</taxon>
        <taxon>Bacillaceae</taxon>
        <taxon>Gracilibacillus</taxon>
    </lineage>
</organism>
<reference evidence="2 3" key="1">
    <citation type="submission" date="2020-08" db="EMBL/GenBank/DDBJ databases">
        <title>Genomic Encyclopedia of Type Strains, Phase IV (KMG-IV): sequencing the most valuable type-strain genomes for metagenomic binning, comparative biology and taxonomic classification.</title>
        <authorList>
            <person name="Goeker M."/>
        </authorList>
    </citation>
    <scope>NUCLEOTIDE SEQUENCE [LARGE SCALE GENOMIC DNA]</scope>
    <source>
        <strain evidence="2 3">DSM 11805</strain>
    </source>
</reference>
<dbReference type="SMART" id="SM00987">
    <property type="entry name" value="UreE_C"/>
    <property type="match status" value="1"/>
</dbReference>
<feature type="domain" description="Uracil-DNA glycosylase-like" evidence="1">
    <location>
        <begin position="10"/>
        <end position="159"/>
    </location>
</feature>
<dbReference type="Gene3D" id="3.40.470.10">
    <property type="entry name" value="Uracil-DNA glycosylase-like domain"/>
    <property type="match status" value="1"/>
</dbReference>
<dbReference type="EMBL" id="JACHON010000017">
    <property type="protein sequence ID" value="MBB6513797.1"/>
    <property type="molecule type" value="Genomic_DNA"/>
</dbReference>
<dbReference type="CDD" id="cd10032">
    <property type="entry name" value="UDG-F6_HDG"/>
    <property type="match status" value="1"/>
</dbReference>
<dbReference type="InterPro" id="IPR026353">
    <property type="entry name" value="Hypoxan-DNA_Glyclase"/>
</dbReference>
<proteinExistence type="predicted"/>
<dbReference type="SMART" id="SM00986">
    <property type="entry name" value="UDG"/>
    <property type="match status" value="1"/>
</dbReference>
<accession>A0A841RPK8</accession>
<evidence type="ECO:0000313" key="2">
    <source>
        <dbReference type="EMBL" id="MBB6513797.1"/>
    </source>
</evidence>